<accession>A0A4C1WXU4</accession>
<protein>
    <submittedName>
        <fullName evidence="1">Uncharacterized protein</fullName>
    </submittedName>
</protein>
<evidence type="ECO:0000313" key="2">
    <source>
        <dbReference type="Proteomes" id="UP000299102"/>
    </source>
</evidence>
<dbReference type="Proteomes" id="UP000299102">
    <property type="component" value="Unassembled WGS sequence"/>
</dbReference>
<comment type="caution">
    <text evidence="1">The sequence shown here is derived from an EMBL/GenBank/DDBJ whole genome shotgun (WGS) entry which is preliminary data.</text>
</comment>
<proteinExistence type="predicted"/>
<dbReference type="AlphaFoldDB" id="A0A4C1WXU4"/>
<evidence type="ECO:0000313" key="1">
    <source>
        <dbReference type="EMBL" id="GBP55690.1"/>
    </source>
</evidence>
<keyword evidence="2" id="KW-1185">Reference proteome</keyword>
<reference evidence="1 2" key="1">
    <citation type="journal article" date="2019" name="Commun. Biol.">
        <title>The bagworm genome reveals a unique fibroin gene that provides high tensile strength.</title>
        <authorList>
            <person name="Kono N."/>
            <person name="Nakamura H."/>
            <person name="Ohtoshi R."/>
            <person name="Tomita M."/>
            <person name="Numata K."/>
            <person name="Arakawa K."/>
        </authorList>
    </citation>
    <scope>NUCLEOTIDE SEQUENCE [LARGE SCALE GENOMIC DNA]</scope>
</reference>
<organism evidence="1 2">
    <name type="scientific">Eumeta variegata</name>
    <name type="common">Bagworm moth</name>
    <name type="synonym">Eumeta japonica</name>
    <dbReference type="NCBI Taxonomy" id="151549"/>
    <lineage>
        <taxon>Eukaryota</taxon>
        <taxon>Metazoa</taxon>
        <taxon>Ecdysozoa</taxon>
        <taxon>Arthropoda</taxon>
        <taxon>Hexapoda</taxon>
        <taxon>Insecta</taxon>
        <taxon>Pterygota</taxon>
        <taxon>Neoptera</taxon>
        <taxon>Endopterygota</taxon>
        <taxon>Lepidoptera</taxon>
        <taxon>Glossata</taxon>
        <taxon>Ditrysia</taxon>
        <taxon>Tineoidea</taxon>
        <taxon>Psychidae</taxon>
        <taxon>Oiketicinae</taxon>
        <taxon>Eumeta</taxon>
    </lineage>
</organism>
<sequence length="98" mass="11464">MGKIDFSMYEIQAIKETSRIVEVEFYLRHIIKPKRHEAAARTWRRPRRAGGRQNFLEPVGMFTIFLPMFPKLKIRQHPVVLGPCDWSAGEHCANAQEQ</sequence>
<gene>
    <name evidence="1" type="ORF">EVAR_18982_1</name>
</gene>
<dbReference type="EMBL" id="BGZK01000675">
    <property type="protein sequence ID" value="GBP55690.1"/>
    <property type="molecule type" value="Genomic_DNA"/>
</dbReference>
<name>A0A4C1WXU4_EUMVA</name>